<dbReference type="CDD" id="cd04301">
    <property type="entry name" value="NAT_SF"/>
    <property type="match status" value="1"/>
</dbReference>
<dbReference type="NCBIfam" id="NF002367">
    <property type="entry name" value="PRK01346.1-4"/>
    <property type="match status" value="1"/>
</dbReference>
<gene>
    <name evidence="6" type="ORF">ACFFV7_20025</name>
</gene>
<dbReference type="InterPro" id="IPR025559">
    <property type="entry name" value="Eis_dom"/>
</dbReference>
<comment type="similarity">
    <text evidence="1 4">Belongs to the acetyltransferase Eis family.</text>
</comment>
<dbReference type="InterPro" id="IPR051554">
    <property type="entry name" value="Acetyltransferase_Eis"/>
</dbReference>
<dbReference type="Pfam" id="PF13527">
    <property type="entry name" value="Acetyltransf_9"/>
    <property type="match status" value="1"/>
</dbReference>
<dbReference type="Gene3D" id="3.40.630.30">
    <property type="match status" value="2"/>
</dbReference>
<dbReference type="InterPro" id="IPR036527">
    <property type="entry name" value="SCP2_sterol-bd_dom_sf"/>
</dbReference>
<reference evidence="6 7" key="1">
    <citation type="submission" date="2024-09" db="EMBL/GenBank/DDBJ databases">
        <authorList>
            <person name="Sun Q."/>
            <person name="Mori K."/>
        </authorList>
    </citation>
    <scope>NUCLEOTIDE SEQUENCE [LARGE SCALE GENOMIC DNA]</scope>
    <source>
        <strain evidence="6 7">CCM 3426</strain>
    </source>
</reference>
<dbReference type="PROSITE" id="PS51186">
    <property type="entry name" value="GNAT"/>
    <property type="match status" value="1"/>
</dbReference>
<accession>A0ABV5IG20</accession>
<feature type="binding site" evidence="4">
    <location>
        <begin position="117"/>
        <end position="118"/>
    </location>
    <ligand>
        <name>acetyl-CoA</name>
        <dbReference type="ChEBI" id="CHEBI:57288"/>
    </ligand>
</feature>
<dbReference type="InterPro" id="IPR022902">
    <property type="entry name" value="NAcTrfase_Eis"/>
</dbReference>
<keyword evidence="7" id="KW-1185">Reference proteome</keyword>
<sequence length="410" mass="44778">MTYPIRPIDESEWPGFAGVLAEGFGWTPQPAQDERFKAATEFDRTLVAFDGTTMAGVTSVFSLTMTVPGGRQIPVGGVTAVGVLPSHRRRGVLSALMRRQLSDIRERGESVAALYASESLIYGRFGYGRAASELSYRIDKHRSAFVRDTPADPALRLRVVSPAAARADFERLFAAVVTRRPGRYERDQHVWDGILADEEHDRDGWGSLRAVLAEDDRGVRGYALFRTKSAWDRDGVPSGELRLIELEAADPAAYALLWRNVLDRDLITKVEAHARPVDDGLVALLADSRQLRATWSDELWVRLVEVDKALTARAYAAPVDVVVEVEDDVCPWNAGRWRLTADTSGAECKAVDDEPDLTVPVAALGSAYMGDGLLGAQLDAGLLREHAPGAVRALATAMAWSPKPLAGLVF</sequence>
<dbReference type="EMBL" id="JBHMEI010000015">
    <property type="protein sequence ID" value="MFB9203487.1"/>
    <property type="molecule type" value="Genomic_DNA"/>
</dbReference>
<keyword evidence="2 4" id="KW-0808">Transferase</keyword>
<comment type="subunit">
    <text evidence="4">Homohexamer; trimer of dimers.</text>
</comment>
<feature type="binding site" evidence="4">
    <location>
        <begin position="89"/>
        <end position="94"/>
    </location>
    <ligand>
        <name>acetyl-CoA</name>
        <dbReference type="ChEBI" id="CHEBI:57288"/>
    </ligand>
</feature>
<evidence type="ECO:0000256" key="4">
    <source>
        <dbReference type="HAMAP-Rule" id="MF_01812"/>
    </source>
</evidence>
<dbReference type="PANTHER" id="PTHR37817:SF1">
    <property type="entry name" value="N-ACETYLTRANSFERASE EIS"/>
    <property type="match status" value="1"/>
</dbReference>
<evidence type="ECO:0000313" key="6">
    <source>
        <dbReference type="EMBL" id="MFB9203487.1"/>
    </source>
</evidence>
<keyword evidence="3 4" id="KW-0012">Acyltransferase</keyword>
<name>A0ABV5IG20_9ACTN</name>
<evidence type="ECO:0000256" key="3">
    <source>
        <dbReference type="ARBA" id="ARBA00023315"/>
    </source>
</evidence>
<dbReference type="SUPFAM" id="SSF55729">
    <property type="entry name" value="Acyl-CoA N-acyltransferases (Nat)"/>
    <property type="match status" value="1"/>
</dbReference>
<protein>
    <submittedName>
        <fullName evidence="6">GNAT family N-acetyltransferase</fullName>
    </submittedName>
</protein>
<comment type="caution">
    <text evidence="6">The sequence shown here is derived from an EMBL/GenBank/DDBJ whole genome shotgun (WGS) entry which is preliminary data.</text>
</comment>
<dbReference type="InterPro" id="IPR016181">
    <property type="entry name" value="Acyl_CoA_acyltransferase"/>
</dbReference>
<organism evidence="6 7">
    <name type="scientific">Nonomuraea spiralis</name>
    <dbReference type="NCBI Taxonomy" id="46182"/>
    <lineage>
        <taxon>Bacteria</taxon>
        <taxon>Bacillati</taxon>
        <taxon>Actinomycetota</taxon>
        <taxon>Actinomycetes</taxon>
        <taxon>Streptosporangiales</taxon>
        <taxon>Streptosporangiaceae</taxon>
        <taxon>Nonomuraea</taxon>
    </lineage>
</organism>
<dbReference type="Proteomes" id="UP001589647">
    <property type="component" value="Unassembled WGS sequence"/>
</dbReference>
<dbReference type="Gene3D" id="3.30.1050.10">
    <property type="entry name" value="SCP2 sterol-binding domain"/>
    <property type="match status" value="1"/>
</dbReference>
<feature type="active site" description="Proton acceptor; via carboxylate" evidence="4">
    <location>
        <position position="410"/>
    </location>
</feature>
<dbReference type="Pfam" id="PF13530">
    <property type="entry name" value="SCP2_2"/>
    <property type="match status" value="1"/>
</dbReference>
<feature type="active site" description="Proton donor" evidence="4">
    <location>
        <position position="122"/>
    </location>
</feature>
<dbReference type="RefSeq" id="WP_189649409.1">
    <property type="nucleotide sequence ID" value="NZ_BMRC01000009.1"/>
</dbReference>
<dbReference type="Pfam" id="PF17668">
    <property type="entry name" value="Acetyltransf_17"/>
    <property type="match status" value="1"/>
</dbReference>
<feature type="domain" description="N-acetyltransferase" evidence="5">
    <location>
        <begin position="3"/>
        <end position="152"/>
    </location>
</feature>
<evidence type="ECO:0000259" key="5">
    <source>
        <dbReference type="PROSITE" id="PS51186"/>
    </source>
</evidence>
<evidence type="ECO:0000256" key="2">
    <source>
        <dbReference type="ARBA" id="ARBA00022679"/>
    </source>
</evidence>
<evidence type="ECO:0000256" key="1">
    <source>
        <dbReference type="ARBA" id="ARBA00009213"/>
    </source>
</evidence>
<evidence type="ECO:0000313" key="7">
    <source>
        <dbReference type="Proteomes" id="UP001589647"/>
    </source>
</evidence>
<dbReference type="InterPro" id="IPR000182">
    <property type="entry name" value="GNAT_dom"/>
</dbReference>
<feature type="binding site" evidence="4">
    <location>
        <begin position="81"/>
        <end position="83"/>
    </location>
    <ligand>
        <name>acetyl-CoA</name>
        <dbReference type="ChEBI" id="CHEBI:57288"/>
    </ligand>
</feature>
<dbReference type="SUPFAM" id="SSF55718">
    <property type="entry name" value="SCP-like"/>
    <property type="match status" value="1"/>
</dbReference>
<proteinExistence type="inferred from homology"/>
<dbReference type="PANTHER" id="PTHR37817">
    <property type="entry name" value="N-ACETYLTRANSFERASE EIS"/>
    <property type="match status" value="1"/>
</dbReference>
<dbReference type="HAMAP" id="MF_01812">
    <property type="entry name" value="Eis"/>
    <property type="match status" value="1"/>
</dbReference>
<dbReference type="InterPro" id="IPR041380">
    <property type="entry name" value="Acetyltransf_17"/>
</dbReference>